<dbReference type="Proteomes" id="UP000326759">
    <property type="component" value="Unassembled WGS sequence"/>
</dbReference>
<gene>
    <name evidence="3" type="ORF">Anas_02868</name>
</gene>
<feature type="transmembrane region" description="Helical" evidence="2">
    <location>
        <begin position="365"/>
        <end position="388"/>
    </location>
</feature>
<organism evidence="3 4">
    <name type="scientific">Armadillidium nasatum</name>
    <dbReference type="NCBI Taxonomy" id="96803"/>
    <lineage>
        <taxon>Eukaryota</taxon>
        <taxon>Metazoa</taxon>
        <taxon>Ecdysozoa</taxon>
        <taxon>Arthropoda</taxon>
        <taxon>Crustacea</taxon>
        <taxon>Multicrustacea</taxon>
        <taxon>Malacostraca</taxon>
        <taxon>Eumalacostraca</taxon>
        <taxon>Peracarida</taxon>
        <taxon>Isopoda</taxon>
        <taxon>Oniscidea</taxon>
        <taxon>Crinocheta</taxon>
        <taxon>Armadillidiidae</taxon>
        <taxon>Armadillidium</taxon>
    </lineage>
</organism>
<name>A0A5N5SKS2_9CRUS</name>
<keyword evidence="2" id="KW-0472">Membrane</keyword>
<keyword evidence="4" id="KW-1185">Reference proteome</keyword>
<evidence type="ECO:0000256" key="1">
    <source>
        <dbReference type="SAM" id="MobiDB-lite"/>
    </source>
</evidence>
<accession>A0A5N5SKS2</accession>
<evidence type="ECO:0000256" key="2">
    <source>
        <dbReference type="SAM" id="Phobius"/>
    </source>
</evidence>
<feature type="transmembrane region" description="Helical" evidence="2">
    <location>
        <begin position="400"/>
        <end position="420"/>
    </location>
</feature>
<sequence>MDIKMINFSFSLTNSKHCPNLGDTSLTQGDQQTPKQQLPTNPSVSVATATKSTSTVETTKFTKLNDIGQWSTVTEVSSNLLGDFEENIRLLRAFVVSKSIAEDLVDEGDESTLLLPLLLPFPSDDKLLLLQTYEVIEYCFLIWMMIPNNWQTSEMMLVLVTQKVFHETYEETLEKRSDHHCYLLLEILNDNWWILEMNVDSCALFLGISNVFQVAVISFLSSSESDCIPSNWEAKLCLPDFGDPNCFIIELGDKVKCIEPFELDESKFRSSKGIEFSLMATELLSFLFGDSKLPSLLLGDSKPPSLLFGDCEPLSLLLGDCKPLTLLLGDSKPLSLLLGDCKPLTLLFGDCMYATSLLLGDSKRLFFLGNLRSVSLLTFGIALIKGLISKCTDFLDFRNLDLGFFSLFKSILSSFSFALISTFSYNFETALVKFKNSTSIWFLLRFFSISFLALLMSILSSNDTTDKPRSSTVFSAGAGVFKILSDGITKGFSALLFRSR</sequence>
<comment type="caution">
    <text evidence="3">The sequence shown here is derived from an EMBL/GenBank/DDBJ whole genome shotgun (WGS) entry which is preliminary data.</text>
</comment>
<evidence type="ECO:0000313" key="3">
    <source>
        <dbReference type="EMBL" id="KAB7494643.1"/>
    </source>
</evidence>
<proteinExistence type="predicted"/>
<keyword evidence="2" id="KW-1133">Transmembrane helix</keyword>
<protein>
    <submittedName>
        <fullName evidence="3">Uncharacterized protein</fullName>
    </submittedName>
</protein>
<dbReference type="OrthoDB" id="10599423at2759"/>
<reference evidence="3 4" key="1">
    <citation type="journal article" date="2019" name="PLoS Biol.">
        <title>Sex chromosomes control vertical transmission of feminizing Wolbachia symbionts in an isopod.</title>
        <authorList>
            <person name="Becking T."/>
            <person name="Chebbi M.A."/>
            <person name="Giraud I."/>
            <person name="Moumen B."/>
            <person name="Laverre T."/>
            <person name="Caubet Y."/>
            <person name="Peccoud J."/>
            <person name="Gilbert C."/>
            <person name="Cordaux R."/>
        </authorList>
    </citation>
    <scope>NUCLEOTIDE SEQUENCE [LARGE SCALE GENOMIC DNA]</scope>
    <source>
        <strain evidence="3">ANa2</strain>
        <tissue evidence="3">Whole body excluding digestive tract and cuticle</tissue>
    </source>
</reference>
<keyword evidence="2" id="KW-0812">Transmembrane</keyword>
<feature type="compositionally biased region" description="Polar residues" evidence="1">
    <location>
        <begin position="19"/>
        <end position="42"/>
    </location>
</feature>
<feature type="transmembrane region" description="Helical" evidence="2">
    <location>
        <begin position="440"/>
        <end position="459"/>
    </location>
</feature>
<evidence type="ECO:0000313" key="4">
    <source>
        <dbReference type="Proteomes" id="UP000326759"/>
    </source>
</evidence>
<dbReference type="AlphaFoldDB" id="A0A5N5SKS2"/>
<feature type="region of interest" description="Disordered" evidence="1">
    <location>
        <begin position="19"/>
        <end position="46"/>
    </location>
</feature>
<dbReference type="EMBL" id="SEYY01023708">
    <property type="protein sequence ID" value="KAB7494643.1"/>
    <property type="molecule type" value="Genomic_DNA"/>
</dbReference>